<sequence>MLNLLYYLMTQPDGNDGRGYGRRSGDRNQTRGIGMAVTRRYIAACMLLTILSLLVETGEVNATMRFGWGLVSSFKRGYEERKVVEK</sequence>
<organism evidence="2">
    <name type="scientific">Acromyrmex echinatior</name>
    <name type="common">Panamanian leafcutter ant</name>
    <name type="synonym">Acromyrmex octospinosus echinatior</name>
    <dbReference type="NCBI Taxonomy" id="103372"/>
    <lineage>
        <taxon>Eukaryota</taxon>
        <taxon>Metazoa</taxon>
        <taxon>Ecdysozoa</taxon>
        <taxon>Arthropoda</taxon>
        <taxon>Hexapoda</taxon>
        <taxon>Insecta</taxon>
        <taxon>Pterygota</taxon>
        <taxon>Neoptera</taxon>
        <taxon>Endopterygota</taxon>
        <taxon>Hymenoptera</taxon>
        <taxon>Apocrita</taxon>
        <taxon>Aculeata</taxon>
        <taxon>Formicoidea</taxon>
        <taxon>Formicidae</taxon>
        <taxon>Myrmicinae</taxon>
        <taxon>Acromyrmex</taxon>
    </lineage>
</organism>
<protein>
    <submittedName>
        <fullName evidence="1">Uncharacterized protein</fullName>
    </submittedName>
</protein>
<keyword evidence="2" id="KW-1185">Reference proteome</keyword>
<dbReference type="AlphaFoldDB" id="F4WLT1"/>
<proteinExistence type="predicted"/>
<reference evidence="1" key="1">
    <citation type="submission" date="2011-02" db="EMBL/GenBank/DDBJ databases">
        <title>The genome of the leaf-cutting ant Acromyrmex echinatior suggests key adaptations to social evolution and fungus farming.</title>
        <authorList>
            <person name="Nygaard S."/>
            <person name="Zhang G."/>
        </authorList>
    </citation>
    <scope>NUCLEOTIDE SEQUENCE</scope>
</reference>
<dbReference type="EMBL" id="GL888216">
    <property type="protein sequence ID" value="EGI64813.1"/>
    <property type="molecule type" value="Genomic_DNA"/>
</dbReference>
<evidence type="ECO:0000313" key="2">
    <source>
        <dbReference type="Proteomes" id="UP000007755"/>
    </source>
</evidence>
<accession>F4WLT1</accession>
<name>F4WLT1_ACREC</name>
<gene>
    <name evidence="1" type="ORF">G5I_06712</name>
</gene>
<dbReference type="Proteomes" id="UP000007755">
    <property type="component" value="Unassembled WGS sequence"/>
</dbReference>
<evidence type="ECO:0000313" key="1">
    <source>
        <dbReference type="EMBL" id="EGI64813.1"/>
    </source>
</evidence>
<dbReference type="InParanoid" id="F4WLT1"/>